<keyword evidence="1" id="KW-1133">Transmembrane helix</keyword>
<dbReference type="SUPFAM" id="SSF81901">
    <property type="entry name" value="HCP-like"/>
    <property type="match status" value="1"/>
</dbReference>
<name>A0A1I1EZ51_9BACT</name>
<organism evidence="2 3">
    <name type="scientific">Spirosoma endophyticum</name>
    <dbReference type="NCBI Taxonomy" id="662367"/>
    <lineage>
        <taxon>Bacteria</taxon>
        <taxon>Pseudomonadati</taxon>
        <taxon>Bacteroidota</taxon>
        <taxon>Cytophagia</taxon>
        <taxon>Cytophagales</taxon>
        <taxon>Cytophagaceae</taxon>
        <taxon>Spirosoma</taxon>
    </lineage>
</organism>
<dbReference type="AlphaFoldDB" id="A0A1I1EZ51"/>
<evidence type="ECO:0008006" key="4">
    <source>
        <dbReference type="Google" id="ProtNLM"/>
    </source>
</evidence>
<dbReference type="InterPro" id="IPR011990">
    <property type="entry name" value="TPR-like_helical_dom_sf"/>
</dbReference>
<keyword evidence="3" id="KW-1185">Reference proteome</keyword>
<dbReference type="GO" id="GO:0016788">
    <property type="term" value="F:hydrolase activity, acting on ester bonds"/>
    <property type="evidence" value="ECO:0007669"/>
    <property type="project" value="UniProtKB-ARBA"/>
</dbReference>
<dbReference type="EMBL" id="FOLQ01000001">
    <property type="protein sequence ID" value="SFB90210.1"/>
    <property type="molecule type" value="Genomic_DNA"/>
</dbReference>
<keyword evidence="1" id="KW-0472">Membrane</keyword>
<evidence type="ECO:0000256" key="1">
    <source>
        <dbReference type="SAM" id="Phobius"/>
    </source>
</evidence>
<gene>
    <name evidence="2" type="ORF">SAMN05216167_10153</name>
</gene>
<feature type="transmembrane region" description="Helical" evidence="1">
    <location>
        <begin position="20"/>
        <end position="44"/>
    </location>
</feature>
<accession>A0A1I1EZ51</accession>
<proteinExistence type="predicted"/>
<keyword evidence="1" id="KW-0812">Transmembrane</keyword>
<dbReference type="Gene3D" id="1.25.40.10">
    <property type="entry name" value="Tetratricopeptide repeat domain"/>
    <property type="match status" value="3"/>
</dbReference>
<dbReference type="Gene3D" id="3.40.50.1110">
    <property type="entry name" value="SGNH hydrolase"/>
    <property type="match status" value="1"/>
</dbReference>
<dbReference type="SMART" id="SM00028">
    <property type="entry name" value="TPR"/>
    <property type="match status" value="4"/>
</dbReference>
<sequence>MMSTVKEYKPAEKQSSKRIIFFKAFSILLSLFLLCLIEISLRLFNYGHDLRLFIDYPGDRNFLVLNPDASKKYFTNQTIATTGNIEPFKKKKDLNTLRIFVLGESTTIGYPYFHNGSFHRWLQYRLTHTFPDRNFEIINIALTAVNSYTVYGFAKDVVDYEPDAVLIYSGHNEYYGALGVGSTENLGGNPQLVNTLLYLRQFRLVQLMTNVYETIQPTISGNKGNSGGTRMKLMVADQKIPYDSELYQRGVEQFRHNINATLSLLAQHTIPVFISNLVSNEKDLKPFVSFPVGRTTFPGFNQQYALGVAAFERKDFSDAFTYFKAANQIYNGHALCNYYLGRIAYLQGEFSQAKTYFKKANDLDGLRFRAPTSFNDMLSQLCTNYKNAHLVDTKATFERKSANGIIGNELILEHVHPNLLGYALLADTFYEALKKEKFISVPKEKEISVEQLLQAMPITKVDSLAGLYKVSNLKRNWPFNEVMAAQPFTVETTEEKIAYDLTTQKTGWLESLSKLYDYYLNKHDFEKARRTVEALVLEYPTDARYAEKAAMLSGELKDDKNAIFYFKKAFALVPSFDKARYLFVLFLKLDQPEQAIPYLDYAIQNNTSQFNLSPVKAYAEQVVQLKKKLVNDPKNVAILTQIANAYYRMDNRAGAANYGQKVLTVDANNKEALSLMERLK</sequence>
<reference evidence="2 3" key="1">
    <citation type="submission" date="2016-10" db="EMBL/GenBank/DDBJ databases">
        <authorList>
            <person name="de Groot N.N."/>
        </authorList>
    </citation>
    <scope>NUCLEOTIDE SEQUENCE [LARGE SCALE GENOMIC DNA]</scope>
    <source>
        <strain evidence="2 3">DSM 26130</strain>
    </source>
</reference>
<protein>
    <recommendedName>
        <fullName evidence="4">Tetratricopeptide repeat-containing protein</fullName>
    </recommendedName>
</protein>
<dbReference type="InterPro" id="IPR019734">
    <property type="entry name" value="TPR_rpt"/>
</dbReference>
<dbReference type="SUPFAM" id="SSF52266">
    <property type="entry name" value="SGNH hydrolase"/>
    <property type="match status" value="1"/>
</dbReference>
<evidence type="ECO:0000313" key="2">
    <source>
        <dbReference type="EMBL" id="SFB90210.1"/>
    </source>
</evidence>
<dbReference type="SUPFAM" id="SSF48452">
    <property type="entry name" value="TPR-like"/>
    <property type="match status" value="1"/>
</dbReference>
<dbReference type="Proteomes" id="UP000198598">
    <property type="component" value="Unassembled WGS sequence"/>
</dbReference>
<dbReference type="STRING" id="662367.SAMN05216167_10153"/>
<evidence type="ECO:0000313" key="3">
    <source>
        <dbReference type="Proteomes" id="UP000198598"/>
    </source>
</evidence>
<dbReference type="InterPro" id="IPR036514">
    <property type="entry name" value="SGNH_hydro_sf"/>
</dbReference>